<sequence length="102" mass="11487">MGQSVADITARDRPDEEIGKHSSVPTRRTNMRSYERTGNKAAVKGDEREEGPDEKANDVRKPGKEIEKVPEISLSLSCRRKVGRCAEDKNLHKPPIKSRVVY</sequence>
<feature type="region of interest" description="Disordered" evidence="1">
    <location>
        <begin position="1"/>
        <end position="66"/>
    </location>
</feature>
<dbReference type="AlphaFoldDB" id="A0A4S2L109"/>
<accession>A0A4S2L109</accession>
<dbReference type="Proteomes" id="UP000310200">
    <property type="component" value="Unassembled WGS sequence"/>
</dbReference>
<organism evidence="2 3">
    <name type="scientific">Temnothorax longispinosus</name>
    <dbReference type="NCBI Taxonomy" id="300112"/>
    <lineage>
        <taxon>Eukaryota</taxon>
        <taxon>Metazoa</taxon>
        <taxon>Ecdysozoa</taxon>
        <taxon>Arthropoda</taxon>
        <taxon>Hexapoda</taxon>
        <taxon>Insecta</taxon>
        <taxon>Pterygota</taxon>
        <taxon>Neoptera</taxon>
        <taxon>Endopterygota</taxon>
        <taxon>Hymenoptera</taxon>
        <taxon>Apocrita</taxon>
        <taxon>Aculeata</taxon>
        <taxon>Formicoidea</taxon>
        <taxon>Formicidae</taxon>
        <taxon>Myrmicinae</taxon>
        <taxon>Temnothorax</taxon>
    </lineage>
</organism>
<evidence type="ECO:0000256" key="1">
    <source>
        <dbReference type="SAM" id="MobiDB-lite"/>
    </source>
</evidence>
<reference evidence="2 3" key="1">
    <citation type="journal article" date="2019" name="Philos. Trans. R. Soc. Lond., B, Biol. Sci.">
        <title>Ant behaviour and brain gene expression of defending hosts depend on the ecological success of the intruding social parasite.</title>
        <authorList>
            <person name="Kaur R."/>
            <person name="Stoldt M."/>
            <person name="Jongepier E."/>
            <person name="Feldmeyer B."/>
            <person name="Menzel F."/>
            <person name="Bornberg-Bauer E."/>
            <person name="Foitzik S."/>
        </authorList>
    </citation>
    <scope>NUCLEOTIDE SEQUENCE [LARGE SCALE GENOMIC DNA]</scope>
    <source>
        <tissue evidence="2">Whole body</tissue>
    </source>
</reference>
<feature type="compositionally biased region" description="Basic and acidic residues" evidence="1">
    <location>
        <begin position="33"/>
        <end position="66"/>
    </location>
</feature>
<comment type="caution">
    <text evidence="2">The sequence shown here is derived from an EMBL/GenBank/DDBJ whole genome shotgun (WGS) entry which is preliminary data.</text>
</comment>
<feature type="compositionally biased region" description="Polar residues" evidence="1">
    <location>
        <begin position="23"/>
        <end position="32"/>
    </location>
</feature>
<name>A0A4S2L109_9HYME</name>
<dbReference type="EMBL" id="QBLH01000372">
    <property type="protein sequence ID" value="TGZ56160.1"/>
    <property type="molecule type" value="Genomic_DNA"/>
</dbReference>
<keyword evidence="3" id="KW-1185">Reference proteome</keyword>
<evidence type="ECO:0000313" key="2">
    <source>
        <dbReference type="EMBL" id="TGZ56160.1"/>
    </source>
</evidence>
<proteinExistence type="predicted"/>
<evidence type="ECO:0000313" key="3">
    <source>
        <dbReference type="Proteomes" id="UP000310200"/>
    </source>
</evidence>
<feature type="compositionally biased region" description="Basic and acidic residues" evidence="1">
    <location>
        <begin position="9"/>
        <end position="20"/>
    </location>
</feature>
<gene>
    <name evidence="2" type="ORF">DBV15_01700</name>
</gene>
<protein>
    <submittedName>
        <fullName evidence="2">Uncharacterized protein</fullName>
    </submittedName>
</protein>